<sequence length="265" mass="29138">MMDTVQVQDVAAHRKHCPVSHDVTLQTSDTHVIRWMMMWVQKAIFRSYQPPAGRLLTISRAVPFDVPCAVRCRAVCRAVAPARATPNSAGVALAVIASVARSPRILLVINRFCRGRRSESVLARKKAFGPEVRYVPKPAPQDGASLKWTVPWLVPKSVLQEVLQKLHLPLPVYSTTDMSTAKMPLFVGEVRLFDQVFTGEPKKSKRDAEASAAEKAILSFLQGVMGGASGIDGLRGISGPDILKKILLDQILKQVSPQQLLTRVM</sequence>
<feature type="domain" description="DRBM" evidence="4">
    <location>
        <begin position="154"/>
        <end position="222"/>
    </location>
</feature>
<name>A0A388LJR2_CHABU</name>
<evidence type="ECO:0000256" key="3">
    <source>
        <dbReference type="PROSITE-ProRule" id="PRU00266"/>
    </source>
</evidence>
<dbReference type="PANTHER" id="PTHR46031:SF26">
    <property type="entry name" value="DOUBLE-STRANDED RNA-BINDING PROTEIN 2"/>
    <property type="match status" value="1"/>
</dbReference>
<evidence type="ECO:0000313" key="6">
    <source>
        <dbReference type="Proteomes" id="UP000265515"/>
    </source>
</evidence>
<dbReference type="Gene3D" id="3.30.160.20">
    <property type="match status" value="1"/>
</dbReference>
<dbReference type="OrthoDB" id="5274873at2759"/>
<dbReference type="PANTHER" id="PTHR46031">
    <property type="match status" value="1"/>
</dbReference>
<evidence type="ECO:0000256" key="2">
    <source>
        <dbReference type="ARBA" id="ARBA00022884"/>
    </source>
</evidence>
<organism evidence="5 6">
    <name type="scientific">Chara braunii</name>
    <name type="common">Braun's stonewort</name>
    <dbReference type="NCBI Taxonomy" id="69332"/>
    <lineage>
        <taxon>Eukaryota</taxon>
        <taxon>Viridiplantae</taxon>
        <taxon>Streptophyta</taxon>
        <taxon>Charophyceae</taxon>
        <taxon>Charales</taxon>
        <taxon>Characeae</taxon>
        <taxon>Chara</taxon>
    </lineage>
</organism>
<comment type="caution">
    <text evidence="5">The sequence shown here is derived from an EMBL/GenBank/DDBJ whole genome shotgun (WGS) entry which is preliminary data.</text>
</comment>
<reference evidence="5 6" key="1">
    <citation type="journal article" date="2018" name="Cell">
        <title>The Chara Genome: Secondary Complexity and Implications for Plant Terrestrialization.</title>
        <authorList>
            <person name="Nishiyama T."/>
            <person name="Sakayama H."/>
            <person name="Vries J.D."/>
            <person name="Buschmann H."/>
            <person name="Saint-Marcoux D."/>
            <person name="Ullrich K.K."/>
            <person name="Haas F.B."/>
            <person name="Vanderstraeten L."/>
            <person name="Becker D."/>
            <person name="Lang D."/>
            <person name="Vosolsobe S."/>
            <person name="Rombauts S."/>
            <person name="Wilhelmsson P.K.I."/>
            <person name="Janitza P."/>
            <person name="Kern R."/>
            <person name="Heyl A."/>
            <person name="Rumpler F."/>
            <person name="Villalobos L.I.A.C."/>
            <person name="Clay J.M."/>
            <person name="Skokan R."/>
            <person name="Toyoda A."/>
            <person name="Suzuki Y."/>
            <person name="Kagoshima H."/>
            <person name="Schijlen E."/>
            <person name="Tajeshwar N."/>
            <person name="Catarino B."/>
            <person name="Hetherington A.J."/>
            <person name="Saltykova A."/>
            <person name="Bonnot C."/>
            <person name="Breuninger H."/>
            <person name="Symeonidi A."/>
            <person name="Radhakrishnan G.V."/>
            <person name="Van Nieuwerburgh F."/>
            <person name="Deforce D."/>
            <person name="Chang C."/>
            <person name="Karol K.G."/>
            <person name="Hedrich R."/>
            <person name="Ulvskov P."/>
            <person name="Glockner G."/>
            <person name="Delwiche C.F."/>
            <person name="Petrasek J."/>
            <person name="Van de Peer Y."/>
            <person name="Friml J."/>
            <person name="Beilby M."/>
            <person name="Dolan L."/>
            <person name="Kohara Y."/>
            <person name="Sugano S."/>
            <person name="Fujiyama A."/>
            <person name="Delaux P.-M."/>
            <person name="Quint M."/>
            <person name="TheiBen G."/>
            <person name="Hagemann M."/>
            <person name="Harholt J."/>
            <person name="Dunand C."/>
            <person name="Zachgo S."/>
            <person name="Langdale J."/>
            <person name="Maumus F."/>
            <person name="Straeten D.V.D."/>
            <person name="Gould S.B."/>
            <person name="Rensing S.A."/>
        </authorList>
    </citation>
    <scope>NUCLEOTIDE SEQUENCE [LARGE SCALE GENOMIC DNA]</scope>
    <source>
        <strain evidence="5 6">S276</strain>
    </source>
</reference>
<evidence type="ECO:0000313" key="5">
    <source>
        <dbReference type="EMBL" id="GBG82556.1"/>
    </source>
</evidence>
<protein>
    <recommendedName>
        <fullName evidence="4">DRBM domain-containing protein</fullName>
    </recommendedName>
</protein>
<accession>A0A388LJR2</accession>
<dbReference type="InterPro" id="IPR014720">
    <property type="entry name" value="dsRBD_dom"/>
</dbReference>
<dbReference type="EMBL" id="BFEA01000410">
    <property type="protein sequence ID" value="GBG82556.1"/>
    <property type="molecule type" value="Genomic_DNA"/>
</dbReference>
<keyword evidence="6" id="KW-1185">Reference proteome</keyword>
<dbReference type="SMART" id="SM00358">
    <property type="entry name" value="DSRM"/>
    <property type="match status" value="1"/>
</dbReference>
<dbReference type="Gramene" id="GBG82556">
    <property type="protein sequence ID" value="GBG82556"/>
    <property type="gene ID" value="CBR_g34933"/>
</dbReference>
<dbReference type="GO" id="GO:0003723">
    <property type="term" value="F:RNA binding"/>
    <property type="evidence" value="ECO:0007669"/>
    <property type="project" value="UniProtKB-UniRule"/>
</dbReference>
<dbReference type="Proteomes" id="UP000265515">
    <property type="component" value="Unassembled WGS sequence"/>
</dbReference>
<gene>
    <name evidence="5" type="ORF">CBR_g34933</name>
</gene>
<proteinExistence type="predicted"/>
<keyword evidence="1" id="KW-0677">Repeat</keyword>
<dbReference type="PROSITE" id="PS50137">
    <property type="entry name" value="DS_RBD"/>
    <property type="match status" value="1"/>
</dbReference>
<evidence type="ECO:0000259" key="4">
    <source>
        <dbReference type="PROSITE" id="PS50137"/>
    </source>
</evidence>
<dbReference type="Pfam" id="PF00035">
    <property type="entry name" value="dsrm"/>
    <property type="match status" value="1"/>
</dbReference>
<evidence type="ECO:0000256" key="1">
    <source>
        <dbReference type="ARBA" id="ARBA00022737"/>
    </source>
</evidence>
<dbReference type="AlphaFoldDB" id="A0A388LJR2"/>
<dbReference type="SUPFAM" id="SSF54768">
    <property type="entry name" value="dsRNA-binding domain-like"/>
    <property type="match status" value="1"/>
</dbReference>
<keyword evidence="2 3" id="KW-0694">RNA-binding</keyword>